<organism evidence="1 2">
    <name type="scientific">Russula earlei</name>
    <dbReference type="NCBI Taxonomy" id="71964"/>
    <lineage>
        <taxon>Eukaryota</taxon>
        <taxon>Fungi</taxon>
        <taxon>Dikarya</taxon>
        <taxon>Basidiomycota</taxon>
        <taxon>Agaricomycotina</taxon>
        <taxon>Agaricomycetes</taxon>
        <taxon>Russulales</taxon>
        <taxon>Russulaceae</taxon>
        <taxon>Russula</taxon>
    </lineage>
</organism>
<dbReference type="EMBL" id="JAGFNK010000013">
    <property type="protein sequence ID" value="KAI9512020.1"/>
    <property type="molecule type" value="Genomic_DNA"/>
</dbReference>
<evidence type="ECO:0000313" key="2">
    <source>
        <dbReference type="Proteomes" id="UP001207468"/>
    </source>
</evidence>
<sequence>MKSSLDNLLRQLSYNKKNDTLIHIGDIITKGPHTGSLAVLSFMSKNNITGIRGNHDQKVIEWRAWIEWIRGLEAGAGSRWLVELEEKWEEGNLGGELEKDKDTEAWVGTQMSAGRKDHEWWTKVPRGWKLFSDHYRVARAMSKADYEYLLSLPLMLHVPSEHAFLVHAGLLPYDPTISITSKRQPLAHLPRLSSGLLGGRIPMLRNAQELAILDDIKPNKNPWVVLNMRNLRKDNTISRKTNKGKAWTEAWNGMMSRCDGFEPGAKGSLPCHPSTVVYGHTASRGLDVHRWTVGLDTGCVYGRQLTALILGKGHPHQEAVSLGARESSDLRSDDENEEEEEDGADDGVASIPGAIPFGDSGRARLVSARCHKSSSRGAEAHWS</sequence>
<protein>
    <submittedName>
        <fullName evidence="1">Metallo-dependent phosphatase</fullName>
    </submittedName>
</protein>
<proteinExistence type="predicted"/>
<name>A0ACC0UKB4_9AGAM</name>
<keyword evidence="2" id="KW-1185">Reference proteome</keyword>
<accession>A0ACC0UKB4</accession>
<reference evidence="1" key="1">
    <citation type="submission" date="2021-03" db="EMBL/GenBank/DDBJ databases">
        <title>Evolutionary priming and transition to the ectomycorrhizal habit in an iconic lineage of mushroom-forming fungi: is preadaptation a requirement?</title>
        <authorList>
            <consortium name="DOE Joint Genome Institute"/>
            <person name="Looney B.P."/>
            <person name="Miyauchi S."/>
            <person name="Morin E."/>
            <person name="Drula E."/>
            <person name="Courty P.E."/>
            <person name="Chicoki N."/>
            <person name="Fauchery L."/>
            <person name="Kohler A."/>
            <person name="Kuo A."/>
            <person name="LaButti K."/>
            <person name="Pangilinan J."/>
            <person name="Lipzen A."/>
            <person name="Riley R."/>
            <person name="Andreopoulos W."/>
            <person name="He G."/>
            <person name="Johnson J."/>
            <person name="Barry K.W."/>
            <person name="Grigoriev I.V."/>
            <person name="Nagy L."/>
            <person name="Hibbett D."/>
            <person name="Henrissat B."/>
            <person name="Matheny P.B."/>
            <person name="Labbe J."/>
            <person name="Martin A.F."/>
        </authorList>
    </citation>
    <scope>NUCLEOTIDE SEQUENCE</scope>
    <source>
        <strain evidence="1">BPL698</strain>
    </source>
</reference>
<evidence type="ECO:0000313" key="1">
    <source>
        <dbReference type="EMBL" id="KAI9512020.1"/>
    </source>
</evidence>
<comment type="caution">
    <text evidence="1">The sequence shown here is derived from an EMBL/GenBank/DDBJ whole genome shotgun (WGS) entry which is preliminary data.</text>
</comment>
<gene>
    <name evidence="1" type="ORF">F5148DRAFT_1165680</name>
</gene>
<dbReference type="Proteomes" id="UP001207468">
    <property type="component" value="Unassembled WGS sequence"/>
</dbReference>